<organism evidence="1 2">
    <name type="scientific">Arctium lappa</name>
    <name type="common">Greater burdock</name>
    <name type="synonym">Lappa major</name>
    <dbReference type="NCBI Taxonomy" id="4217"/>
    <lineage>
        <taxon>Eukaryota</taxon>
        <taxon>Viridiplantae</taxon>
        <taxon>Streptophyta</taxon>
        <taxon>Embryophyta</taxon>
        <taxon>Tracheophyta</taxon>
        <taxon>Spermatophyta</taxon>
        <taxon>Magnoliopsida</taxon>
        <taxon>eudicotyledons</taxon>
        <taxon>Gunneridae</taxon>
        <taxon>Pentapetalae</taxon>
        <taxon>asterids</taxon>
        <taxon>campanulids</taxon>
        <taxon>Asterales</taxon>
        <taxon>Asteraceae</taxon>
        <taxon>Carduoideae</taxon>
        <taxon>Cardueae</taxon>
        <taxon>Arctiinae</taxon>
        <taxon>Arctium</taxon>
    </lineage>
</organism>
<evidence type="ECO:0000313" key="1">
    <source>
        <dbReference type="EMBL" id="KAI3748012.1"/>
    </source>
</evidence>
<gene>
    <name evidence="1" type="ORF">L6452_10818</name>
</gene>
<protein>
    <submittedName>
        <fullName evidence="1">Uncharacterized protein</fullName>
    </submittedName>
</protein>
<sequence length="100" mass="11024">MLISPKSFRVFLTSQNLTSRISTETQTSSSNAGRQTETQTSVLRETPVFVVNLVAGRYSPVVVVEAKCGRRCCLASPVATRSIFTQSKKALKKNQLEKET</sequence>
<name>A0ACB9DN77_ARCLA</name>
<reference evidence="2" key="1">
    <citation type="journal article" date="2022" name="Mol. Ecol. Resour.">
        <title>The genomes of chicory, endive, great burdock and yacon provide insights into Asteraceae palaeo-polyploidization history and plant inulin production.</title>
        <authorList>
            <person name="Fan W."/>
            <person name="Wang S."/>
            <person name="Wang H."/>
            <person name="Wang A."/>
            <person name="Jiang F."/>
            <person name="Liu H."/>
            <person name="Zhao H."/>
            <person name="Xu D."/>
            <person name="Zhang Y."/>
        </authorList>
    </citation>
    <scope>NUCLEOTIDE SEQUENCE [LARGE SCALE GENOMIC DNA]</scope>
    <source>
        <strain evidence="2">cv. Niubang</strain>
    </source>
</reference>
<dbReference type="EMBL" id="CM042049">
    <property type="protein sequence ID" value="KAI3748012.1"/>
    <property type="molecule type" value="Genomic_DNA"/>
</dbReference>
<dbReference type="Proteomes" id="UP001055879">
    <property type="component" value="Linkage Group LG03"/>
</dbReference>
<reference evidence="1 2" key="2">
    <citation type="journal article" date="2022" name="Mol. Ecol. Resour.">
        <title>The genomes of chicory, endive, great burdock and yacon provide insights into Asteraceae paleo-polyploidization history and plant inulin production.</title>
        <authorList>
            <person name="Fan W."/>
            <person name="Wang S."/>
            <person name="Wang H."/>
            <person name="Wang A."/>
            <person name="Jiang F."/>
            <person name="Liu H."/>
            <person name="Zhao H."/>
            <person name="Xu D."/>
            <person name="Zhang Y."/>
        </authorList>
    </citation>
    <scope>NUCLEOTIDE SEQUENCE [LARGE SCALE GENOMIC DNA]</scope>
    <source>
        <strain evidence="2">cv. Niubang</strain>
    </source>
</reference>
<accession>A0ACB9DN77</accession>
<comment type="caution">
    <text evidence="1">The sequence shown here is derived from an EMBL/GenBank/DDBJ whole genome shotgun (WGS) entry which is preliminary data.</text>
</comment>
<keyword evidence="2" id="KW-1185">Reference proteome</keyword>
<proteinExistence type="predicted"/>
<evidence type="ECO:0000313" key="2">
    <source>
        <dbReference type="Proteomes" id="UP001055879"/>
    </source>
</evidence>